<keyword evidence="1" id="KW-0812">Transmembrane</keyword>
<feature type="transmembrane region" description="Helical" evidence="1">
    <location>
        <begin position="171"/>
        <end position="191"/>
    </location>
</feature>
<organism evidence="2">
    <name type="scientific">Spongospora subterranea</name>
    <dbReference type="NCBI Taxonomy" id="70186"/>
    <lineage>
        <taxon>Eukaryota</taxon>
        <taxon>Sar</taxon>
        <taxon>Rhizaria</taxon>
        <taxon>Endomyxa</taxon>
        <taxon>Phytomyxea</taxon>
        <taxon>Plasmodiophorida</taxon>
        <taxon>Plasmodiophoridae</taxon>
        <taxon>Spongospora</taxon>
    </lineage>
</organism>
<evidence type="ECO:0008006" key="3">
    <source>
        <dbReference type="Google" id="ProtNLM"/>
    </source>
</evidence>
<reference evidence="2" key="1">
    <citation type="submission" date="2015-04" db="EMBL/GenBank/DDBJ databases">
        <title>The genome sequence of the plant pathogenic Rhizarian Plasmodiophora brassicae reveals insights in its biotrophic life cycle and the origin of chitin synthesis.</title>
        <authorList>
            <person name="Schwelm A."/>
            <person name="Fogelqvist J."/>
            <person name="Knaust A."/>
            <person name="Julke S."/>
            <person name="Lilja T."/>
            <person name="Dhandapani V."/>
            <person name="Bonilla-Rosso G."/>
            <person name="Karlsson M."/>
            <person name="Shevchenko A."/>
            <person name="Choi S.R."/>
            <person name="Kim H.G."/>
            <person name="Park J.Y."/>
            <person name="Lim Y.P."/>
            <person name="Ludwig-Muller J."/>
            <person name="Dixelius C."/>
        </authorList>
    </citation>
    <scope>NUCLEOTIDE SEQUENCE</scope>
    <source>
        <tissue evidence="2">Potato root galls</tissue>
    </source>
</reference>
<accession>A0A0H5RQQ6</accession>
<feature type="transmembrane region" description="Helical" evidence="1">
    <location>
        <begin position="203"/>
        <end position="223"/>
    </location>
</feature>
<feature type="transmembrane region" description="Helical" evidence="1">
    <location>
        <begin position="137"/>
        <end position="156"/>
    </location>
</feature>
<proteinExistence type="predicted"/>
<evidence type="ECO:0000313" key="2">
    <source>
        <dbReference type="EMBL" id="CRZ11054.1"/>
    </source>
</evidence>
<feature type="transmembrane region" description="Helical" evidence="1">
    <location>
        <begin position="98"/>
        <end position="116"/>
    </location>
</feature>
<keyword evidence="1" id="KW-1133">Transmembrane helix</keyword>
<feature type="non-terminal residue" evidence="2">
    <location>
        <position position="1"/>
    </location>
</feature>
<evidence type="ECO:0000256" key="1">
    <source>
        <dbReference type="SAM" id="Phobius"/>
    </source>
</evidence>
<feature type="transmembrane region" description="Helical" evidence="1">
    <location>
        <begin position="301"/>
        <end position="326"/>
    </location>
</feature>
<feature type="transmembrane region" description="Helical" evidence="1">
    <location>
        <begin position="274"/>
        <end position="295"/>
    </location>
</feature>
<dbReference type="EMBL" id="HACM01010612">
    <property type="protein sequence ID" value="CRZ11054.1"/>
    <property type="molecule type" value="Transcribed_RNA"/>
</dbReference>
<keyword evidence="1" id="KW-0472">Membrane</keyword>
<feature type="transmembrane region" description="Helical" evidence="1">
    <location>
        <begin position="69"/>
        <end position="92"/>
    </location>
</feature>
<dbReference type="AlphaFoldDB" id="A0A0H5RQQ6"/>
<name>A0A0H5RQQ6_9EUKA</name>
<protein>
    <recommendedName>
        <fullName evidence="3">Sulphur transport domain-containing protein</fullName>
    </recommendedName>
</protein>
<sequence length="346" mass="35356">SGMLPTIVSSVAGGLCLSLSCHAHRRYLGRSVSIWKTLRSGFIPSQDADYRSEPQPTYTISHIGRHMSFASGMLLSGFSLFDFSFGEIGLALSGNLHPVPTTIATGGFLIGVGYQLGRGTGLGANALGQRSYRKAGLAAATAVGTACLAQSVPAMLYMDSAIAKYSLDADIVADGPSMLAFTAAGLLFLSVKGQLAQRLSLRPVAVSFASGAGIGLGTGLIGLCSSDKVLSLLGLTANADPTLILGLGVAAICNRFLDSRLAPSALPDPDRNKSSAISSVVGPGLLGVGVGLTGMMPVSSLVGLCSGATSFYLCSLSMMTGTAFVYGSRSLYAYFYPGKSPALPSS</sequence>